<dbReference type="PROSITE" id="PS50893">
    <property type="entry name" value="ABC_TRANSPORTER_2"/>
    <property type="match status" value="1"/>
</dbReference>
<dbReference type="InterPro" id="IPR027417">
    <property type="entry name" value="P-loop_NTPase"/>
</dbReference>
<dbReference type="SUPFAM" id="SSF90123">
    <property type="entry name" value="ABC transporter transmembrane region"/>
    <property type="match status" value="1"/>
</dbReference>
<dbReference type="Pfam" id="PF00005">
    <property type="entry name" value="ABC_tran"/>
    <property type="match status" value="1"/>
</dbReference>
<sequence length="568" mass="59533">MTEAGLPVADVRGPLPYLWWLIRRQKGRIATGALIGSLWMVGLTLPPYLLAQAIDRGLQRRDPAALAAWVAALFAVGAVNALLAILRHRTMTKIRLDGGFRTVRAVIAHATRLGAALPRRIGAGEIVTIGIADVWVLAQALTVTGPGLGAVLAYVVVAVLMLEISPLLAVVVLAGVPVLAVVVGPMLGRLQRAGARYRERQGALADRLVDIIDGLRVLNGLGGKDGYARRYRRDSRAVAEVGYRVGAVTSWIQALGVGLPALFLAVVIWLAARMAAQGDITVGELVAVWGYAAVLVVPVAFFIEGGFDISRALVAGRRIVDFLRLPVDPPPRGQGPDGPAVLRDPDSGVVVIPGRLVALATARPADAAAVVDRLGRYGPTAVTWGGRRVDGLAVRDRILVADNEAYLFTGALGDVVAGRSEPDDEAVARALAAAAACDIVDGLPDGTASVIDTQGRNLSGGQRQRVRLARALYADPEILLAVEPTSAVDAHTEAAIAERLPAARAGRATLVATTSPAMLDRADIVHYIVGGRLAATGTHRALLDTEPGYRALVTRAAGEAALPEAARR</sequence>
<gene>
    <name evidence="8" type="ORF">BJ971_003449</name>
</gene>
<protein>
    <submittedName>
        <fullName evidence="8">ABC-type multidrug transport system fused ATPase/permease subunit</fullName>
    </submittedName>
</protein>
<evidence type="ECO:0000259" key="7">
    <source>
        <dbReference type="PROSITE" id="PS50929"/>
    </source>
</evidence>
<evidence type="ECO:0000256" key="4">
    <source>
        <dbReference type="ARBA" id="ARBA00023136"/>
    </source>
</evidence>
<evidence type="ECO:0000313" key="9">
    <source>
        <dbReference type="Proteomes" id="UP000578112"/>
    </source>
</evidence>
<feature type="transmembrane region" description="Helical" evidence="5">
    <location>
        <begin position="66"/>
        <end position="86"/>
    </location>
</feature>
<keyword evidence="3 5" id="KW-1133">Transmembrane helix</keyword>
<evidence type="ECO:0000256" key="2">
    <source>
        <dbReference type="ARBA" id="ARBA00022692"/>
    </source>
</evidence>
<dbReference type="PROSITE" id="PS50929">
    <property type="entry name" value="ABC_TM1F"/>
    <property type="match status" value="1"/>
</dbReference>
<keyword evidence="2 5" id="KW-0812">Transmembrane</keyword>
<dbReference type="PROSITE" id="PS00211">
    <property type="entry name" value="ABC_TRANSPORTER_1"/>
    <property type="match status" value="1"/>
</dbReference>
<reference evidence="8 9" key="1">
    <citation type="submission" date="2020-08" db="EMBL/GenBank/DDBJ databases">
        <title>Sequencing the genomes of 1000 actinobacteria strains.</title>
        <authorList>
            <person name="Klenk H.-P."/>
        </authorList>
    </citation>
    <scope>NUCLEOTIDE SEQUENCE [LARGE SCALE GENOMIC DNA]</scope>
    <source>
        <strain evidence="8 9">DSM 43149</strain>
    </source>
</reference>
<dbReference type="InterPro" id="IPR039421">
    <property type="entry name" value="Type_1_exporter"/>
</dbReference>
<dbReference type="PANTHER" id="PTHR43394:SF1">
    <property type="entry name" value="ATP-BINDING CASSETTE SUB-FAMILY B MEMBER 10, MITOCHONDRIAL"/>
    <property type="match status" value="1"/>
</dbReference>
<feature type="transmembrane region" description="Helical" evidence="5">
    <location>
        <begin position="288"/>
        <end position="307"/>
    </location>
</feature>
<feature type="domain" description="ABC transmembrane type-1" evidence="7">
    <location>
        <begin position="30"/>
        <end position="311"/>
    </location>
</feature>
<dbReference type="GO" id="GO:0005886">
    <property type="term" value="C:plasma membrane"/>
    <property type="evidence" value="ECO:0007669"/>
    <property type="project" value="UniProtKB-SubCell"/>
</dbReference>
<feature type="transmembrane region" description="Helical" evidence="5">
    <location>
        <begin position="134"/>
        <end position="161"/>
    </location>
</feature>
<feature type="domain" description="ABC transporter" evidence="6">
    <location>
        <begin position="294"/>
        <end position="555"/>
    </location>
</feature>
<dbReference type="Pfam" id="PF00664">
    <property type="entry name" value="ABC_membrane"/>
    <property type="match status" value="1"/>
</dbReference>
<name>A0A7W7MQ86_9ACTN</name>
<dbReference type="GO" id="GO:0005524">
    <property type="term" value="F:ATP binding"/>
    <property type="evidence" value="ECO:0007669"/>
    <property type="project" value="InterPro"/>
</dbReference>
<dbReference type="InterPro" id="IPR011527">
    <property type="entry name" value="ABC1_TM_dom"/>
</dbReference>
<evidence type="ECO:0000256" key="5">
    <source>
        <dbReference type="SAM" id="Phobius"/>
    </source>
</evidence>
<dbReference type="SUPFAM" id="SSF52540">
    <property type="entry name" value="P-loop containing nucleoside triphosphate hydrolases"/>
    <property type="match status" value="1"/>
</dbReference>
<dbReference type="PANTHER" id="PTHR43394">
    <property type="entry name" value="ATP-DEPENDENT PERMEASE MDL1, MITOCHONDRIAL"/>
    <property type="match status" value="1"/>
</dbReference>
<dbReference type="InterPro" id="IPR036640">
    <property type="entry name" value="ABC1_TM_sf"/>
</dbReference>
<keyword evidence="4 5" id="KW-0472">Membrane</keyword>
<dbReference type="Gene3D" id="3.40.50.300">
    <property type="entry name" value="P-loop containing nucleotide triphosphate hydrolases"/>
    <property type="match status" value="1"/>
</dbReference>
<accession>A0A7W7MQ86</accession>
<dbReference type="Proteomes" id="UP000578112">
    <property type="component" value="Unassembled WGS sequence"/>
</dbReference>
<proteinExistence type="predicted"/>
<evidence type="ECO:0000256" key="1">
    <source>
        <dbReference type="ARBA" id="ARBA00004651"/>
    </source>
</evidence>
<comment type="caution">
    <text evidence="8">The sequence shown here is derived from an EMBL/GenBank/DDBJ whole genome shotgun (WGS) entry which is preliminary data.</text>
</comment>
<dbReference type="GO" id="GO:0015421">
    <property type="term" value="F:ABC-type oligopeptide transporter activity"/>
    <property type="evidence" value="ECO:0007669"/>
    <property type="project" value="TreeGrafter"/>
</dbReference>
<dbReference type="InterPro" id="IPR017871">
    <property type="entry name" value="ABC_transporter-like_CS"/>
</dbReference>
<dbReference type="InterPro" id="IPR003439">
    <property type="entry name" value="ABC_transporter-like_ATP-bd"/>
</dbReference>
<dbReference type="Gene3D" id="1.20.1560.10">
    <property type="entry name" value="ABC transporter type 1, transmembrane domain"/>
    <property type="match status" value="1"/>
</dbReference>
<dbReference type="EMBL" id="JACHNH010000001">
    <property type="protein sequence ID" value="MBB4762893.1"/>
    <property type="molecule type" value="Genomic_DNA"/>
</dbReference>
<evidence type="ECO:0000313" key="8">
    <source>
        <dbReference type="EMBL" id="MBB4762893.1"/>
    </source>
</evidence>
<feature type="transmembrane region" description="Helical" evidence="5">
    <location>
        <begin position="167"/>
        <end position="188"/>
    </location>
</feature>
<evidence type="ECO:0000256" key="3">
    <source>
        <dbReference type="ARBA" id="ARBA00022989"/>
    </source>
</evidence>
<evidence type="ECO:0000259" key="6">
    <source>
        <dbReference type="PROSITE" id="PS50893"/>
    </source>
</evidence>
<keyword evidence="9" id="KW-1185">Reference proteome</keyword>
<comment type="subcellular location">
    <subcellularLocation>
        <location evidence="1">Cell membrane</location>
        <topology evidence="1">Multi-pass membrane protein</topology>
    </subcellularLocation>
</comment>
<organism evidence="8 9">
    <name type="scientific">Actinoplanes digitatis</name>
    <dbReference type="NCBI Taxonomy" id="1868"/>
    <lineage>
        <taxon>Bacteria</taxon>
        <taxon>Bacillati</taxon>
        <taxon>Actinomycetota</taxon>
        <taxon>Actinomycetes</taxon>
        <taxon>Micromonosporales</taxon>
        <taxon>Micromonosporaceae</taxon>
        <taxon>Actinoplanes</taxon>
    </lineage>
</organism>
<feature type="transmembrane region" description="Helical" evidence="5">
    <location>
        <begin position="254"/>
        <end position="276"/>
    </location>
</feature>
<dbReference type="AlphaFoldDB" id="A0A7W7MQ86"/>
<dbReference type="GO" id="GO:0016887">
    <property type="term" value="F:ATP hydrolysis activity"/>
    <property type="evidence" value="ECO:0007669"/>
    <property type="project" value="InterPro"/>
</dbReference>
<feature type="transmembrane region" description="Helical" evidence="5">
    <location>
        <begin position="29"/>
        <end position="54"/>
    </location>
</feature>